<dbReference type="OrthoDB" id="3557763at2759"/>
<feature type="non-terminal residue" evidence="2">
    <location>
        <position position="82"/>
    </location>
</feature>
<protein>
    <submittedName>
        <fullName evidence="2">Uncharacterized protein</fullName>
    </submittedName>
</protein>
<evidence type="ECO:0000313" key="3">
    <source>
        <dbReference type="Proteomes" id="UP000462212"/>
    </source>
</evidence>
<keyword evidence="3" id="KW-1185">Reference proteome</keyword>
<dbReference type="Proteomes" id="UP000462212">
    <property type="component" value="Unassembled WGS sequence"/>
</dbReference>
<dbReference type="AlphaFoldDB" id="A0A8H8RBS9"/>
<gene>
    <name evidence="2" type="ORF">LSUB1_G009000</name>
</gene>
<proteinExistence type="predicted"/>
<feature type="region of interest" description="Disordered" evidence="1">
    <location>
        <begin position="1"/>
        <end position="28"/>
    </location>
</feature>
<name>A0A8H8RBS9_9HELO</name>
<dbReference type="EMBL" id="QGMJ01001605">
    <property type="protein sequence ID" value="TVY31368.1"/>
    <property type="molecule type" value="Genomic_DNA"/>
</dbReference>
<evidence type="ECO:0000313" key="2">
    <source>
        <dbReference type="EMBL" id="TVY31368.1"/>
    </source>
</evidence>
<sequence>MPSQTQTKTPIALPIPRRRSPLLNNPSLGQDLDLSFLNTHTKAKNQGSYNTFSSRDMDVEVDEYSPPAAPPPSPVNFPGDSW</sequence>
<comment type="caution">
    <text evidence="2">The sequence shown here is derived from an EMBL/GenBank/DDBJ whole genome shotgun (WGS) entry which is preliminary data.</text>
</comment>
<organism evidence="2 3">
    <name type="scientific">Lachnellula subtilissima</name>
    <dbReference type="NCBI Taxonomy" id="602034"/>
    <lineage>
        <taxon>Eukaryota</taxon>
        <taxon>Fungi</taxon>
        <taxon>Dikarya</taxon>
        <taxon>Ascomycota</taxon>
        <taxon>Pezizomycotina</taxon>
        <taxon>Leotiomycetes</taxon>
        <taxon>Helotiales</taxon>
        <taxon>Lachnaceae</taxon>
        <taxon>Lachnellula</taxon>
    </lineage>
</organism>
<evidence type="ECO:0000256" key="1">
    <source>
        <dbReference type="SAM" id="MobiDB-lite"/>
    </source>
</evidence>
<reference evidence="2 3" key="1">
    <citation type="submission" date="2018-05" db="EMBL/GenBank/DDBJ databases">
        <title>Genome sequencing and assembly of the regulated plant pathogen Lachnellula willkommii and related sister species for the development of diagnostic species identification markers.</title>
        <authorList>
            <person name="Giroux E."/>
            <person name="Bilodeau G."/>
        </authorList>
    </citation>
    <scope>NUCLEOTIDE SEQUENCE [LARGE SCALE GENOMIC DNA]</scope>
    <source>
        <strain evidence="2 3">CBS 197.66</strain>
    </source>
</reference>
<accession>A0A8H8RBS9</accession>
<feature type="region of interest" description="Disordered" evidence="1">
    <location>
        <begin position="61"/>
        <end position="82"/>
    </location>
</feature>